<dbReference type="AlphaFoldDB" id="A0AAV5WWT2"/>
<proteinExistence type="predicted"/>
<dbReference type="PANTHER" id="PTHR46219">
    <property type="entry name" value="PROTEIN CBG11138"/>
    <property type="match status" value="1"/>
</dbReference>
<sequence>TVSALLPTLHASSTCEVKLGCFENADCSTTIGDGRCVGGNMSTMVMGCCGKITTRTTPSPRTESSCVDKINQKTGKSDCARNVRLCTVAAYRPLMSTHCRKTCGLCGNSTTTPTPAKCADVINPVTGRSDCPKKRSICTHSAWISLMKSKCRATCGFCNAD</sequence>
<evidence type="ECO:0000256" key="1">
    <source>
        <dbReference type="ARBA" id="ARBA00022729"/>
    </source>
</evidence>
<gene>
    <name evidence="5" type="ORF">PFISCL1PPCAC_26422</name>
</gene>
<reference evidence="5" key="1">
    <citation type="submission" date="2023-10" db="EMBL/GenBank/DDBJ databases">
        <title>Genome assembly of Pristionchus species.</title>
        <authorList>
            <person name="Yoshida K."/>
            <person name="Sommer R.J."/>
        </authorList>
    </citation>
    <scope>NUCLEOTIDE SEQUENCE</scope>
    <source>
        <strain evidence="5">RS5133</strain>
    </source>
</reference>
<dbReference type="Proteomes" id="UP001432322">
    <property type="component" value="Unassembled WGS sequence"/>
</dbReference>
<feature type="non-terminal residue" evidence="5">
    <location>
        <position position="1"/>
    </location>
</feature>
<comment type="caution">
    <text evidence="5">The sequence shown here is derived from an EMBL/GenBank/DDBJ whole genome shotgun (WGS) entry which is preliminary data.</text>
</comment>
<dbReference type="FunFam" id="1.10.10.1940:FF:000002">
    <property type="entry name" value="PHAryngeal gland Toxin-related"/>
    <property type="match status" value="1"/>
</dbReference>
<keyword evidence="1" id="KW-0732">Signal</keyword>
<accession>A0AAV5WWT2</accession>
<evidence type="ECO:0000313" key="5">
    <source>
        <dbReference type="EMBL" id="GMT35125.1"/>
    </source>
</evidence>
<dbReference type="InterPro" id="IPR003582">
    <property type="entry name" value="ShKT_dom"/>
</dbReference>
<dbReference type="PROSITE" id="PS51670">
    <property type="entry name" value="SHKT"/>
    <property type="match status" value="2"/>
</dbReference>
<feature type="domain" description="ShKT" evidence="4">
    <location>
        <begin position="66"/>
        <end position="106"/>
    </location>
</feature>
<dbReference type="SMART" id="SM00254">
    <property type="entry name" value="ShKT"/>
    <property type="match status" value="2"/>
</dbReference>
<evidence type="ECO:0000313" key="6">
    <source>
        <dbReference type="Proteomes" id="UP001432322"/>
    </source>
</evidence>
<evidence type="ECO:0000256" key="3">
    <source>
        <dbReference type="PROSITE-ProRule" id="PRU01005"/>
    </source>
</evidence>
<name>A0AAV5WWT2_9BILA</name>
<dbReference type="EMBL" id="BTSY01000007">
    <property type="protein sequence ID" value="GMT35125.1"/>
    <property type="molecule type" value="Genomic_DNA"/>
</dbReference>
<evidence type="ECO:0000259" key="4">
    <source>
        <dbReference type="PROSITE" id="PS51670"/>
    </source>
</evidence>
<keyword evidence="2" id="KW-1015">Disulfide bond</keyword>
<comment type="caution">
    <text evidence="3">Lacks conserved residue(s) required for the propagation of feature annotation.</text>
</comment>
<dbReference type="Gene3D" id="1.10.10.1940">
    <property type="match status" value="2"/>
</dbReference>
<feature type="domain" description="ShKT" evidence="4">
    <location>
        <begin position="118"/>
        <end position="158"/>
    </location>
</feature>
<protein>
    <recommendedName>
        <fullName evidence="4">ShKT domain-containing protein</fullName>
    </recommendedName>
</protein>
<organism evidence="5 6">
    <name type="scientific">Pristionchus fissidentatus</name>
    <dbReference type="NCBI Taxonomy" id="1538716"/>
    <lineage>
        <taxon>Eukaryota</taxon>
        <taxon>Metazoa</taxon>
        <taxon>Ecdysozoa</taxon>
        <taxon>Nematoda</taxon>
        <taxon>Chromadorea</taxon>
        <taxon>Rhabditida</taxon>
        <taxon>Rhabditina</taxon>
        <taxon>Diplogasteromorpha</taxon>
        <taxon>Diplogasteroidea</taxon>
        <taxon>Neodiplogasteridae</taxon>
        <taxon>Pristionchus</taxon>
    </lineage>
</organism>
<keyword evidence="6" id="KW-1185">Reference proteome</keyword>
<dbReference type="Pfam" id="PF01549">
    <property type="entry name" value="ShK"/>
    <property type="match status" value="2"/>
</dbReference>
<evidence type="ECO:0000256" key="2">
    <source>
        <dbReference type="ARBA" id="ARBA00023157"/>
    </source>
</evidence>
<dbReference type="PANTHER" id="PTHR46219:SF5">
    <property type="entry name" value="SHKT DOMAIN-CONTAINING PROTEIN"/>
    <property type="match status" value="1"/>
</dbReference>